<feature type="compositionally biased region" description="Low complexity" evidence="1">
    <location>
        <begin position="24"/>
        <end position="34"/>
    </location>
</feature>
<proteinExistence type="predicted"/>
<feature type="compositionally biased region" description="Pro residues" evidence="1">
    <location>
        <begin position="35"/>
        <end position="44"/>
    </location>
</feature>
<feature type="compositionally biased region" description="Pro residues" evidence="1">
    <location>
        <begin position="12"/>
        <end position="23"/>
    </location>
</feature>
<protein>
    <submittedName>
        <fullName evidence="2">Uncharacterized protein</fullName>
    </submittedName>
</protein>
<comment type="caution">
    <text evidence="2">The sequence shown here is derived from an EMBL/GenBank/DDBJ whole genome shotgun (WGS) entry which is preliminary data.</text>
</comment>
<reference evidence="2" key="1">
    <citation type="submission" date="2019-12" db="EMBL/GenBank/DDBJ databases">
        <title>Genome sequencing and annotation of Brassica cretica.</title>
        <authorList>
            <person name="Studholme D.J."/>
            <person name="Sarris P."/>
        </authorList>
    </citation>
    <scope>NUCLEOTIDE SEQUENCE</scope>
    <source>
        <strain evidence="2">PFS-109/04</strain>
        <tissue evidence="2">Leaf</tissue>
    </source>
</reference>
<evidence type="ECO:0000313" key="3">
    <source>
        <dbReference type="Proteomes" id="UP000712600"/>
    </source>
</evidence>
<feature type="region of interest" description="Disordered" evidence="1">
    <location>
        <begin position="1"/>
        <end position="45"/>
    </location>
</feature>
<sequence>MTSKVIAAPPSRSRPPPDPPPQKLPLLGSLSPLEPLEPPGPSDPPDTSLVCSSLVHLYLASPPPPLLRLFHLAVLLSLSCIWFVHESLMLLGFLTSFTVASCERWCRCSLLILWLLCSPCPSLMTSLVPDLFSTAWSSSRGDGSCQTSDLKTLRRALPFSCPRMMTILPSGKIYSTWFWSMNLLSDDQLTQALFYHNDQWLSFDSRKSLWVHHGNAGVYKFCWELRYVPSDIGVKPILLFTGVEESSSLMSNSFQEISHFTPLAITIHVHQVLNMLYSLLSCSYLSNYICCGFEDGNPIK</sequence>
<evidence type="ECO:0000313" key="2">
    <source>
        <dbReference type="EMBL" id="KAF3573709.1"/>
    </source>
</evidence>
<evidence type="ECO:0000256" key="1">
    <source>
        <dbReference type="SAM" id="MobiDB-lite"/>
    </source>
</evidence>
<name>A0A8S9RLM2_BRACR</name>
<dbReference type="AlphaFoldDB" id="A0A8S9RLM2"/>
<gene>
    <name evidence="2" type="ORF">F2Q69_00062815</name>
</gene>
<dbReference type="EMBL" id="QGKX02000095">
    <property type="protein sequence ID" value="KAF3573709.1"/>
    <property type="molecule type" value="Genomic_DNA"/>
</dbReference>
<accession>A0A8S9RLM2</accession>
<dbReference type="Proteomes" id="UP000712600">
    <property type="component" value="Unassembled WGS sequence"/>
</dbReference>
<organism evidence="2 3">
    <name type="scientific">Brassica cretica</name>
    <name type="common">Mustard</name>
    <dbReference type="NCBI Taxonomy" id="69181"/>
    <lineage>
        <taxon>Eukaryota</taxon>
        <taxon>Viridiplantae</taxon>
        <taxon>Streptophyta</taxon>
        <taxon>Embryophyta</taxon>
        <taxon>Tracheophyta</taxon>
        <taxon>Spermatophyta</taxon>
        <taxon>Magnoliopsida</taxon>
        <taxon>eudicotyledons</taxon>
        <taxon>Gunneridae</taxon>
        <taxon>Pentapetalae</taxon>
        <taxon>rosids</taxon>
        <taxon>malvids</taxon>
        <taxon>Brassicales</taxon>
        <taxon>Brassicaceae</taxon>
        <taxon>Brassiceae</taxon>
        <taxon>Brassica</taxon>
    </lineage>
</organism>